<evidence type="ECO:0000259" key="8">
    <source>
        <dbReference type="Pfam" id="PF01288"/>
    </source>
</evidence>
<dbReference type="GO" id="GO:0046656">
    <property type="term" value="P:folic acid biosynthetic process"/>
    <property type="evidence" value="ECO:0007669"/>
    <property type="project" value="UniProtKB-KW"/>
</dbReference>
<evidence type="ECO:0000313" key="9">
    <source>
        <dbReference type="EMBL" id="GLP97245.1"/>
    </source>
</evidence>
<gene>
    <name evidence="9" type="ORF">GCM10007895_25520</name>
</gene>
<keyword evidence="7" id="KW-0289">Folate biosynthesis</keyword>
<dbReference type="InterPro" id="IPR000550">
    <property type="entry name" value="Hppk"/>
</dbReference>
<reference evidence="9" key="1">
    <citation type="journal article" date="2014" name="Int. J. Syst. Evol. Microbiol.">
        <title>Complete genome sequence of Corynebacterium casei LMG S-19264T (=DSM 44701T), isolated from a smear-ripened cheese.</title>
        <authorList>
            <consortium name="US DOE Joint Genome Institute (JGI-PGF)"/>
            <person name="Walter F."/>
            <person name="Albersmeier A."/>
            <person name="Kalinowski J."/>
            <person name="Ruckert C."/>
        </authorList>
    </citation>
    <scope>NUCLEOTIDE SEQUENCE</scope>
    <source>
        <strain evidence="9">NBRC 101628</strain>
    </source>
</reference>
<dbReference type="EC" id="2.7.6.3" evidence="2"/>
<evidence type="ECO:0000256" key="7">
    <source>
        <dbReference type="ARBA" id="ARBA00022909"/>
    </source>
</evidence>
<keyword evidence="5" id="KW-0418">Kinase</keyword>
<evidence type="ECO:0000256" key="2">
    <source>
        <dbReference type="ARBA" id="ARBA00013253"/>
    </source>
</evidence>
<reference evidence="9" key="2">
    <citation type="submission" date="2023-01" db="EMBL/GenBank/DDBJ databases">
        <title>Draft genome sequence of Paraferrimonas sedimenticola strain NBRC 101628.</title>
        <authorList>
            <person name="Sun Q."/>
            <person name="Mori K."/>
        </authorList>
    </citation>
    <scope>NUCLEOTIDE SEQUENCE</scope>
    <source>
        <strain evidence="9">NBRC 101628</strain>
    </source>
</reference>
<dbReference type="Gene3D" id="3.30.70.560">
    <property type="entry name" value="7,8-Dihydro-6-hydroxymethylpterin-pyrophosphokinase HPPK"/>
    <property type="match status" value="1"/>
</dbReference>
<feature type="domain" description="7,8-dihydro-6-hydroxymethylpterin-pyrophosphokinase" evidence="8">
    <location>
        <begin position="7"/>
        <end position="130"/>
    </location>
</feature>
<organism evidence="9 10">
    <name type="scientific">Paraferrimonas sedimenticola</name>
    <dbReference type="NCBI Taxonomy" id="375674"/>
    <lineage>
        <taxon>Bacteria</taxon>
        <taxon>Pseudomonadati</taxon>
        <taxon>Pseudomonadota</taxon>
        <taxon>Gammaproteobacteria</taxon>
        <taxon>Alteromonadales</taxon>
        <taxon>Ferrimonadaceae</taxon>
        <taxon>Paraferrimonas</taxon>
    </lineage>
</organism>
<sequence>MSLHRIYISIGSNIDARHHVTCALDALAQAYGELTVSSVYESEAVGFDGDNFLNLVVGADTQDSIEQVVAQFKQIEADNGRVKQAEKFSPRTLDLDLLTYDDVVCDTPIELPRDEIDKNAFVLWPLAEIAATTVHPRNGVSYGDLWAAYNKPQKLWKIDFHWPS</sequence>
<protein>
    <recommendedName>
        <fullName evidence="2">2-amino-4-hydroxy-6-hydroxymethyldihydropteridine diphosphokinase</fullName>
        <ecNumber evidence="2">2.7.6.3</ecNumber>
    </recommendedName>
</protein>
<evidence type="ECO:0000256" key="3">
    <source>
        <dbReference type="ARBA" id="ARBA00022679"/>
    </source>
</evidence>
<evidence type="ECO:0000313" key="10">
    <source>
        <dbReference type="Proteomes" id="UP001161422"/>
    </source>
</evidence>
<dbReference type="PANTHER" id="PTHR43071:SF2">
    <property type="entry name" value="2-AMINO-4-HYDROXY-6-HYDROXYMETHYLDIHYDROPTERIDINE PYROPHOSPHOKINASE"/>
    <property type="match status" value="1"/>
</dbReference>
<dbReference type="AlphaFoldDB" id="A0AA37RXX9"/>
<dbReference type="Pfam" id="PF01288">
    <property type="entry name" value="HPPK"/>
    <property type="match status" value="1"/>
</dbReference>
<keyword evidence="4" id="KW-0547">Nucleotide-binding</keyword>
<evidence type="ECO:0000256" key="5">
    <source>
        <dbReference type="ARBA" id="ARBA00022777"/>
    </source>
</evidence>
<dbReference type="CDD" id="cd00483">
    <property type="entry name" value="HPPK"/>
    <property type="match status" value="1"/>
</dbReference>
<evidence type="ECO:0000256" key="4">
    <source>
        <dbReference type="ARBA" id="ARBA00022741"/>
    </source>
</evidence>
<keyword evidence="6" id="KW-0067">ATP-binding</keyword>
<accession>A0AA37RXX9</accession>
<evidence type="ECO:0000256" key="6">
    <source>
        <dbReference type="ARBA" id="ARBA00022840"/>
    </source>
</evidence>
<dbReference type="PANTHER" id="PTHR43071">
    <property type="entry name" value="2-AMINO-4-HYDROXY-6-HYDROXYMETHYLDIHYDROPTERIDINE PYROPHOSPHOKINASE"/>
    <property type="match status" value="1"/>
</dbReference>
<dbReference type="EMBL" id="BSNC01000006">
    <property type="protein sequence ID" value="GLP97245.1"/>
    <property type="molecule type" value="Genomic_DNA"/>
</dbReference>
<dbReference type="NCBIfam" id="TIGR01498">
    <property type="entry name" value="folK"/>
    <property type="match status" value="1"/>
</dbReference>
<dbReference type="SUPFAM" id="SSF55083">
    <property type="entry name" value="6-hydroxymethyl-7,8-dihydropterin pyrophosphokinase, HPPK"/>
    <property type="match status" value="1"/>
</dbReference>
<evidence type="ECO:0000256" key="1">
    <source>
        <dbReference type="ARBA" id="ARBA00005051"/>
    </source>
</evidence>
<keyword evidence="3" id="KW-0808">Transferase</keyword>
<dbReference type="Proteomes" id="UP001161422">
    <property type="component" value="Unassembled WGS sequence"/>
</dbReference>
<dbReference type="RefSeq" id="WP_425439836.1">
    <property type="nucleotide sequence ID" value="NZ_BSNC01000006.1"/>
</dbReference>
<dbReference type="GO" id="GO:0005524">
    <property type="term" value="F:ATP binding"/>
    <property type="evidence" value="ECO:0007669"/>
    <property type="project" value="UniProtKB-KW"/>
</dbReference>
<proteinExistence type="predicted"/>
<name>A0AA37RXX9_9GAMM</name>
<keyword evidence="10" id="KW-1185">Reference proteome</keyword>
<dbReference type="GO" id="GO:0003848">
    <property type="term" value="F:2-amino-4-hydroxy-6-hydroxymethyldihydropteridine diphosphokinase activity"/>
    <property type="evidence" value="ECO:0007669"/>
    <property type="project" value="UniProtKB-EC"/>
</dbReference>
<comment type="pathway">
    <text evidence="1">Cofactor biosynthesis; tetrahydrofolate biosynthesis; 2-amino-4-hydroxy-6-hydroxymethyl-7,8-dihydropteridine diphosphate from 7,8-dihydroneopterin triphosphate: step 4/4.</text>
</comment>
<dbReference type="InterPro" id="IPR035907">
    <property type="entry name" value="Hppk_sf"/>
</dbReference>
<dbReference type="GO" id="GO:0016301">
    <property type="term" value="F:kinase activity"/>
    <property type="evidence" value="ECO:0007669"/>
    <property type="project" value="UniProtKB-KW"/>
</dbReference>
<comment type="caution">
    <text evidence="9">The sequence shown here is derived from an EMBL/GenBank/DDBJ whole genome shotgun (WGS) entry which is preliminary data.</text>
</comment>